<dbReference type="PIRSF" id="PIRSF016493">
    <property type="entry name" value="Glycyl_aminpptds"/>
    <property type="match status" value="1"/>
</dbReference>
<gene>
    <name evidence="2" type="ORF">MuYL_3362</name>
</gene>
<dbReference type="InterPro" id="IPR040756">
    <property type="entry name" value="Peptidase_M61_N"/>
</dbReference>
<dbReference type="AlphaFoldDB" id="A0A223NZD5"/>
<proteinExistence type="predicted"/>
<feature type="domain" description="PDZ" evidence="1">
    <location>
        <begin position="479"/>
        <end position="546"/>
    </location>
</feature>
<dbReference type="Gene3D" id="2.30.42.10">
    <property type="match status" value="1"/>
</dbReference>
<dbReference type="InterPro" id="IPR027268">
    <property type="entry name" value="Peptidase_M4/M1_CTD_sf"/>
</dbReference>
<dbReference type="SUPFAM" id="SSF55486">
    <property type="entry name" value="Metalloproteases ('zincins'), catalytic domain"/>
    <property type="match status" value="1"/>
</dbReference>
<dbReference type="EMBL" id="CP022743">
    <property type="protein sequence ID" value="ASU35247.1"/>
    <property type="molecule type" value="Genomic_DNA"/>
</dbReference>
<dbReference type="Proteomes" id="UP000215002">
    <property type="component" value="Chromosome"/>
</dbReference>
<dbReference type="Pfam" id="PF05299">
    <property type="entry name" value="Peptidase_M61"/>
    <property type="match status" value="1"/>
</dbReference>
<organism evidence="2 3">
    <name type="scientific">Mucilaginibacter xinganensis</name>
    <dbReference type="NCBI Taxonomy" id="1234841"/>
    <lineage>
        <taxon>Bacteria</taxon>
        <taxon>Pseudomonadati</taxon>
        <taxon>Bacteroidota</taxon>
        <taxon>Sphingobacteriia</taxon>
        <taxon>Sphingobacteriales</taxon>
        <taxon>Sphingobacteriaceae</taxon>
        <taxon>Mucilaginibacter</taxon>
    </lineage>
</organism>
<protein>
    <recommendedName>
        <fullName evidence="1">PDZ domain-containing protein</fullName>
    </recommendedName>
</protein>
<dbReference type="InterPro" id="IPR001478">
    <property type="entry name" value="PDZ"/>
</dbReference>
<dbReference type="SMART" id="SM00228">
    <property type="entry name" value="PDZ"/>
    <property type="match status" value="1"/>
</dbReference>
<evidence type="ECO:0000259" key="1">
    <source>
        <dbReference type="SMART" id="SM00228"/>
    </source>
</evidence>
<sequence>MLVFPASAQQANQQWHYTMDVDPAAKIVHVGLELSGKLPDTIILKMPTWTTGYYQFMNFGKSLSAFSATDRAGKVLDFKQQDQNTWKVAVPKNKTVVLKYNIEAIRNFVGGNYLDTAHGYFSPAGLFLYADKNILQPVTVTVKQYPGWTHIATGMDVVGKDSSTFKAPDFDVLYDSPILMGKLEKLPGFKVNGIQHDFIGYKMGEFDRQPFMDDMKKIVESGSAIIGEIPYKHYTFLGVGPGGGGIEHLNSASVAFFNKGLKTQAEKMRLYSFLAHEYFHTYNVKRIRPIELGPFDYEKGNKTEMLWVSEGFTVYYEYLIIRRAGLTNAQEMIGQLRGNLLNYENKPGHLFQSATQASLETWSDGPNGRVADEFNKTISYYDKGPVLGLMLDLKIRHETQNRKSLDDVMRKLYYTYFKKLKRGFTPQEFRQACEEEAGVPLSELFEYAATVKEVNYHPYFAYAGLDIDDNWKKQPGAWSGITAGIKNDAIQVTDVQYQSPAWNSGLRINNKIVSIDGQPATLEALKAIAANKKDGDIVTMGIVKNGQPGEAKITLGTQNARSFEIKPIANPDALQSAIYKSIFEAGK</sequence>
<dbReference type="InterPro" id="IPR007963">
    <property type="entry name" value="Peptidase_M61_catalytic"/>
</dbReference>
<evidence type="ECO:0000313" key="2">
    <source>
        <dbReference type="EMBL" id="ASU35247.1"/>
    </source>
</evidence>
<name>A0A223NZD5_9SPHI</name>
<dbReference type="SUPFAM" id="SSF50156">
    <property type="entry name" value="PDZ domain-like"/>
    <property type="match status" value="1"/>
</dbReference>
<dbReference type="Gene3D" id="2.60.40.3650">
    <property type="match status" value="1"/>
</dbReference>
<accession>A0A223NZD5</accession>
<dbReference type="Pfam" id="PF17899">
    <property type="entry name" value="Peptidase_M61_N"/>
    <property type="match status" value="1"/>
</dbReference>
<reference evidence="2 3" key="1">
    <citation type="submission" date="2017-08" db="EMBL/GenBank/DDBJ databases">
        <title>Complete genome sequence of Mucilaginibacter sp. strain BJC16-A31.</title>
        <authorList>
            <consortium name="Henan University of Science and Technology"/>
            <person name="You X."/>
        </authorList>
    </citation>
    <scope>NUCLEOTIDE SEQUENCE [LARGE SCALE GENOMIC DNA]</scope>
    <source>
        <strain evidence="2 3">BJC16-A31</strain>
    </source>
</reference>
<dbReference type="InterPro" id="IPR036034">
    <property type="entry name" value="PDZ_sf"/>
</dbReference>
<dbReference type="InterPro" id="IPR024191">
    <property type="entry name" value="Peptidase_M61"/>
</dbReference>
<dbReference type="Gene3D" id="1.10.390.10">
    <property type="entry name" value="Neutral Protease Domain 2"/>
    <property type="match status" value="1"/>
</dbReference>
<keyword evidence="3" id="KW-1185">Reference proteome</keyword>
<dbReference type="KEGG" id="muc:MuYL_3362"/>
<evidence type="ECO:0000313" key="3">
    <source>
        <dbReference type="Proteomes" id="UP000215002"/>
    </source>
</evidence>